<evidence type="ECO:0000313" key="8">
    <source>
        <dbReference type="Proteomes" id="UP001497512"/>
    </source>
</evidence>
<dbReference type="Proteomes" id="UP001497512">
    <property type="component" value="Chromosome 14"/>
</dbReference>
<evidence type="ECO:0000256" key="5">
    <source>
        <dbReference type="SAM" id="MobiDB-lite"/>
    </source>
</evidence>
<feature type="compositionally biased region" description="Basic and acidic residues" evidence="5">
    <location>
        <begin position="178"/>
        <end position="191"/>
    </location>
</feature>
<feature type="compositionally biased region" description="Low complexity" evidence="5">
    <location>
        <begin position="568"/>
        <end position="582"/>
    </location>
</feature>
<feature type="region of interest" description="Disordered" evidence="5">
    <location>
        <begin position="686"/>
        <end position="718"/>
    </location>
</feature>
<name>A0ABP0TTD8_9BRYO</name>
<protein>
    <recommendedName>
        <fullName evidence="6">RRM domain-containing protein</fullName>
    </recommendedName>
</protein>
<keyword evidence="2 4" id="KW-0694">RNA-binding</keyword>
<feature type="region of interest" description="Disordered" evidence="5">
    <location>
        <begin position="954"/>
        <end position="981"/>
    </location>
</feature>
<feature type="region of interest" description="Disordered" evidence="5">
    <location>
        <begin position="178"/>
        <end position="259"/>
    </location>
</feature>
<evidence type="ECO:0000256" key="4">
    <source>
        <dbReference type="PROSITE-ProRule" id="PRU00176"/>
    </source>
</evidence>
<feature type="region of interest" description="Disordered" evidence="5">
    <location>
        <begin position="568"/>
        <end position="590"/>
    </location>
</feature>
<proteinExistence type="predicted"/>
<dbReference type="SMART" id="SM00360">
    <property type="entry name" value="RRM"/>
    <property type="match status" value="1"/>
</dbReference>
<evidence type="ECO:0000313" key="7">
    <source>
        <dbReference type="EMBL" id="CAK9204534.1"/>
    </source>
</evidence>
<dbReference type="InterPro" id="IPR000504">
    <property type="entry name" value="RRM_dom"/>
</dbReference>
<dbReference type="SUPFAM" id="SSF54928">
    <property type="entry name" value="RNA-binding domain, RBD"/>
    <property type="match status" value="1"/>
</dbReference>
<dbReference type="InterPro" id="IPR012921">
    <property type="entry name" value="SPOC_C"/>
</dbReference>
<reference evidence="7" key="1">
    <citation type="submission" date="2024-02" db="EMBL/GenBank/DDBJ databases">
        <authorList>
            <consortium name="ELIXIR-Norway"/>
            <consortium name="Elixir Norway"/>
        </authorList>
    </citation>
    <scope>NUCLEOTIDE SEQUENCE</scope>
</reference>
<feature type="compositionally biased region" description="Polar residues" evidence="5">
    <location>
        <begin position="212"/>
        <end position="226"/>
    </location>
</feature>
<dbReference type="Pfam" id="PF07744">
    <property type="entry name" value="SPOC"/>
    <property type="match status" value="1"/>
</dbReference>
<evidence type="ECO:0000256" key="1">
    <source>
        <dbReference type="ARBA" id="ARBA00004123"/>
    </source>
</evidence>
<keyword evidence="8" id="KW-1185">Reference proteome</keyword>
<feature type="domain" description="RRM" evidence="6">
    <location>
        <begin position="72"/>
        <end position="146"/>
    </location>
</feature>
<dbReference type="EMBL" id="OZ019906">
    <property type="protein sequence ID" value="CAK9204534.1"/>
    <property type="molecule type" value="Genomic_DNA"/>
</dbReference>
<comment type="subcellular location">
    <subcellularLocation>
        <location evidence="1">Nucleus</location>
    </subcellularLocation>
</comment>
<dbReference type="PANTHER" id="PTHR23189">
    <property type="entry name" value="RNA RECOGNITION MOTIF-CONTAINING"/>
    <property type="match status" value="1"/>
</dbReference>
<evidence type="ECO:0000259" key="6">
    <source>
        <dbReference type="PROSITE" id="PS50102"/>
    </source>
</evidence>
<dbReference type="CDD" id="cd21546">
    <property type="entry name" value="SPOC_FPA-like"/>
    <property type="match status" value="1"/>
</dbReference>
<sequence length="1012" mass="110442">MEDKFKLLQDYARLEDAVAAVEALTRNCSRDQELRIEFVCSHQLQPLKRAGGGIMAAGGKSGGRADKDGNPSKVLWVGFPLVCKVDEEELVRAFGPYGEIECVKTFPGRTYAFVQFKSVREATYAKENLEGKLFSDPRVHIQYSKRNLELGDGTYGATRINDNVALLASRWMGDAQGHHIENGRGGDHFNRPSDSSRMQMGGLRPEYRPNSFGLSLNPSPVSTRNSGRGDGQVDSMMGYPQCVSGGRTDGRSSVDSGWDLLDEDLQPLKDTKRICLHPREGEEPFGYDSRYESHPQSGKFGGGNCKGPGGLGSYESARPLTLETAYGMASSRTHRDTVSSSNLCSSAGSLQTANFGQTQYNKKHDEFSADSGTVTEGWQWHGTIANNGTPVCQARCRPVNKGSDVSISLGVVNCAAHIDIDMLAKYVFQSRDFGLVFVAPEGDHDILPYQEFVQHLQEKYQAGVASLADGTSLFLVPPSKFSEDVLRVPHQNFLLGVVLKFQHQPSVGCCFPFPQQNQVLPVQQQFFSQHQHQKPQESILFQHFGQHMNQDNHLPLQEPVGYQGALQATPTQVQQQQAGQAANGSNRESLGNSTKFRFAELANIAGLTTCGLTPELIASLTALLPQHTEMPSGTTASNSAVSPVAGELCMSFVSGEISPGQQAPLVGDTAISATPVQNHSRLGYKLPQNNPPTTQPPQGGWPLHQHTEQDHQQELSTDAMQSRVPTYGSTFMTSQHQLQYLVQQPEQLPRAHQGPQVAPAGPPVLGLPASGSKCAPVHHAYSWLPQIHQSGLVGCNGQQQCNNLLSAIPRVVQEPTVAAPHLPADQLAKLTALLTTRHPQPAQQQPANLLLQQHCEQQLQSQPMPSSLPNQQVLVQQQQEAMIQSNSLQLQEACSHQSQPSNYQQFVQSQWGQGSHSQHLQSPLISQPFSELQSQALAQEEVNPRVVLNSQGNSWDLETSLGNNASNGSEPQGGHESNAQQRRFEATLQLAAALLQQMQQQQGKLPVDAEQL</sequence>
<gene>
    <name evidence="7" type="ORF">CSSPTR1EN2_LOCUS7434</name>
</gene>
<evidence type="ECO:0000256" key="3">
    <source>
        <dbReference type="ARBA" id="ARBA00023242"/>
    </source>
</evidence>
<dbReference type="InterPro" id="IPR035979">
    <property type="entry name" value="RBD_domain_sf"/>
</dbReference>
<keyword evidence="3" id="KW-0539">Nucleus</keyword>
<dbReference type="Pfam" id="PF00076">
    <property type="entry name" value="RRM_1"/>
    <property type="match status" value="1"/>
</dbReference>
<evidence type="ECO:0000256" key="2">
    <source>
        <dbReference type="ARBA" id="ARBA00022884"/>
    </source>
</evidence>
<organism evidence="7 8">
    <name type="scientific">Sphagnum troendelagicum</name>
    <dbReference type="NCBI Taxonomy" id="128251"/>
    <lineage>
        <taxon>Eukaryota</taxon>
        <taxon>Viridiplantae</taxon>
        <taxon>Streptophyta</taxon>
        <taxon>Embryophyta</taxon>
        <taxon>Bryophyta</taxon>
        <taxon>Sphagnophytina</taxon>
        <taxon>Sphagnopsida</taxon>
        <taxon>Sphagnales</taxon>
        <taxon>Sphagnaceae</taxon>
        <taxon>Sphagnum</taxon>
    </lineage>
</organism>
<dbReference type="InterPro" id="IPR012677">
    <property type="entry name" value="Nucleotide-bd_a/b_plait_sf"/>
</dbReference>
<dbReference type="PROSITE" id="PS50102">
    <property type="entry name" value="RRM"/>
    <property type="match status" value="1"/>
</dbReference>
<accession>A0ABP0TTD8</accession>
<dbReference type="Gene3D" id="3.30.70.330">
    <property type="match status" value="1"/>
</dbReference>